<dbReference type="Pfam" id="PF12833">
    <property type="entry name" value="HTH_18"/>
    <property type="match status" value="1"/>
</dbReference>
<keyword evidence="3" id="KW-0804">Transcription</keyword>
<evidence type="ECO:0000259" key="4">
    <source>
        <dbReference type="PROSITE" id="PS01124"/>
    </source>
</evidence>
<evidence type="ECO:0000313" key="5">
    <source>
        <dbReference type="EMBL" id="PVX72834.1"/>
    </source>
</evidence>
<dbReference type="PROSITE" id="PS01124">
    <property type="entry name" value="HTH_ARAC_FAMILY_2"/>
    <property type="match status" value="1"/>
</dbReference>
<reference evidence="5 6" key="1">
    <citation type="submission" date="2018-05" db="EMBL/GenBank/DDBJ databases">
        <title>Genomic Encyclopedia of Type Strains, Phase IV (KMG-V): Genome sequencing to study the core and pangenomes of soil and plant-associated prokaryotes.</title>
        <authorList>
            <person name="Whitman W."/>
        </authorList>
    </citation>
    <scope>NUCLEOTIDE SEQUENCE [LARGE SCALE GENOMIC DNA]</scope>
    <source>
        <strain evidence="5 6">SCZa-39</strain>
    </source>
</reference>
<dbReference type="InterPro" id="IPR009057">
    <property type="entry name" value="Homeodomain-like_sf"/>
</dbReference>
<sequence>MVNFVSHSIARSGRTGEVLVPRIRKKIIFLLFSGFRLPEVATVLEVFHAANRSSSPHGVGGTAPFYDVQLKSLEGGRLESSSAVSIWTEPLAQTREVEPIDALFIAGPGNSALSGNATLLERIRFVSSQAANLIPMADSKVLLTIAGVSGQPSHWPTGGNVDDGIARRPPHAHIEPFNGPVQRALQLIKQDLGAAIPRAITDITLPGRQEVGLMSAVRERASKSASERILESARWIEENGGKSVAIADAAQIAAMSERNFLRRFKIEIGVTPSEYLMYSRLELCCQLLVETDLPVEKIARRCGLSGGGSLSKLFRKHFSLTPTEYREKRNIN</sequence>
<evidence type="ECO:0000256" key="2">
    <source>
        <dbReference type="ARBA" id="ARBA00023125"/>
    </source>
</evidence>
<dbReference type="SMART" id="SM00342">
    <property type="entry name" value="HTH_ARAC"/>
    <property type="match status" value="1"/>
</dbReference>
<proteinExistence type="predicted"/>
<dbReference type="Proteomes" id="UP000245712">
    <property type="component" value="Unassembled WGS sequence"/>
</dbReference>
<evidence type="ECO:0000256" key="3">
    <source>
        <dbReference type="ARBA" id="ARBA00023163"/>
    </source>
</evidence>
<dbReference type="SUPFAM" id="SSF46689">
    <property type="entry name" value="Homeodomain-like"/>
    <property type="match status" value="2"/>
</dbReference>
<name>A0ABX5KGZ6_9BURK</name>
<dbReference type="PANTHER" id="PTHR43280">
    <property type="entry name" value="ARAC-FAMILY TRANSCRIPTIONAL REGULATOR"/>
    <property type="match status" value="1"/>
</dbReference>
<dbReference type="SUPFAM" id="SSF52317">
    <property type="entry name" value="Class I glutamine amidotransferase-like"/>
    <property type="match status" value="1"/>
</dbReference>
<dbReference type="InterPro" id="IPR018060">
    <property type="entry name" value="HTH_AraC"/>
</dbReference>
<dbReference type="InterPro" id="IPR029062">
    <property type="entry name" value="Class_I_gatase-like"/>
</dbReference>
<evidence type="ECO:0000313" key="6">
    <source>
        <dbReference type="Proteomes" id="UP000245712"/>
    </source>
</evidence>
<evidence type="ECO:0000256" key="1">
    <source>
        <dbReference type="ARBA" id="ARBA00023015"/>
    </source>
</evidence>
<dbReference type="EMBL" id="QEOB01000023">
    <property type="protein sequence ID" value="PVX72834.1"/>
    <property type="molecule type" value="Genomic_DNA"/>
</dbReference>
<keyword evidence="2" id="KW-0238">DNA-binding</keyword>
<dbReference type="Gene3D" id="1.10.10.60">
    <property type="entry name" value="Homeodomain-like"/>
    <property type="match status" value="2"/>
</dbReference>
<feature type="domain" description="HTH araC/xylS-type" evidence="4">
    <location>
        <begin position="230"/>
        <end position="328"/>
    </location>
</feature>
<protein>
    <submittedName>
        <fullName evidence="5">Transcriptional regulator GlxA family with amidase domain</fullName>
    </submittedName>
</protein>
<comment type="caution">
    <text evidence="5">The sequence shown here is derived from an EMBL/GenBank/DDBJ whole genome shotgun (WGS) entry which is preliminary data.</text>
</comment>
<gene>
    <name evidence="5" type="ORF">C7402_12373</name>
</gene>
<keyword evidence="6" id="KW-1185">Reference proteome</keyword>
<accession>A0ABX5KGZ6</accession>
<dbReference type="Gene3D" id="3.40.50.880">
    <property type="match status" value="1"/>
</dbReference>
<organism evidence="5 6">
    <name type="scientific">Paraburkholderia unamae</name>
    <dbReference type="NCBI Taxonomy" id="219649"/>
    <lineage>
        <taxon>Bacteria</taxon>
        <taxon>Pseudomonadati</taxon>
        <taxon>Pseudomonadota</taxon>
        <taxon>Betaproteobacteria</taxon>
        <taxon>Burkholderiales</taxon>
        <taxon>Burkholderiaceae</taxon>
        <taxon>Paraburkholderia</taxon>
    </lineage>
</organism>
<keyword evidence="1" id="KW-0805">Transcription regulation</keyword>
<dbReference type="PANTHER" id="PTHR43280:SF2">
    <property type="entry name" value="HTH-TYPE TRANSCRIPTIONAL REGULATOR EXSA"/>
    <property type="match status" value="1"/>
</dbReference>